<feature type="signal peptide" evidence="1">
    <location>
        <begin position="1"/>
        <end position="22"/>
    </location>
</feature>
<dbReference type="Proteomes" id="UP000237344">
    <property type="component" value="Unassembled WGS sequence"/>
</dbReference>
<keyword evidence="3" id="KW-1185">Reference proteome</keyword>
<evidence type="ECO:0000256" key="1">
    <source>
        <dbReference type="SAM" id="SignalP"/>
    </source>
</evidence>
<organism evidence="2 3">
    <name type="scientific">Novacetimonas maltaceti</name>
    <dbReference type="NCBI Taxonomy" id="1203393"/>
    <lineage>
        <taxon>Bacteria</taxon>
        <taxon>Pseudomonadati</taxon>
        <taxon>Pseudomonadota</taxon>
        <taxon>Alphaproteobacteria</taxon>
        <taxon>Acetobacterales</taxon>
        <taxon>Acetobacteraceae</taxon>
        <taxon>Novacetimonas</taxon>
    </lineage>
</organism>
<comment type="caution">
    <text evidence="2">The sequence shown here is derived from an EMBL/GenBank/DDBJ whole genome shotgun (WGS) entry which is preliminary data.</text>
</comment>
<dbReference type="EMBL" id="POTC01000006">
    <property type="protein sequence ID" value="POF63613.1"/>
    <property type="molecule type" value="Genomic_DNA"/>
</dbReference>
<gene>
    <name evidence="2" type="ORF">KMAL_07930</name>
</gene>
<dbReference type="AlphaFoldDB" id="A0A2S3W4W9"/>
<keyword evidence="1" id="KW-0732">Signal</keyword>
<evidence type="ECO:0000313" key="2">
    <source>
        <dbReference type="EMBL" id="POF63613.1"/>
    </source>
</evidence>
<evidence type="ECO:0000313" key="3">
    <source>
        <dbReference type="Proteomes" id="UP000237344"/>
    </source>
</evidence>
<name>A0A2S3W4W9_9PROT</name>
<protein>
    <submittedName>
        <fullName evidence="2">Uncharacterized protein</fullName>
    </submittedName>
</protein>
<feature type="chain" id="PRO_5015435868" evidence="1">
    <location>
        <begin position="23"/>
        <end position="94"/>
    </location>
</feature>
<sequence>MKQTLVVLALLMGAAVCGSAHAGRPRLSDQALMAKEENLNDQCRGGLGTSRATMAACDRRDAVLGVLEKRNICWGPRDVIEAEMHWVRCKPLKP</sequence>
<accession>A0A2S3W4W9</accession>
<reference evidence="2 3" key="1">
    <citation type="submission" date="2018-01" db="EMBL/GenBank/DDBJ databases">
        <title>Draft Genome Sequence of Komagataeibacter maltaceti LMG 1529, a Vinegar Producing Acetic Acid Bacterium Isolated from Malt Vinegar Brewery Acetifiers.</title>
        <authorList>
            <person name="Zhang Q."/>
            <person name="Hollensteiner J."/>
            <person name="Poehlein A."/>
            <person name="Daniel R."/>
        </authorList>
    </citation>
    <scope>NUCLEOTIDE SEQUENCE [LARGE SCALE GENOMIC DNA]</scope>
    <source>
        <strain evidence="2 3">LMG 1529</strain>
    </source>
</reference>
<proteinExistence type="predicted"/>